<feature type="region of interest" description="Disordered" evidence="5">
    <location>
        <begin position="1"/>
        <end position="45"/>
    </location>
</feature>
<feature type="domain" description="Late embryogenesis abundant protein LEA-2 subgroup" evidence="7">
    <location>
        <begin position="148"/>
        <end position="251"/>
    </location>
</feature>
<proteinExistence type="predicted"/>
<dbReference type="AlphaFoldDB" id="A0AAV7F563"/>
<name>A0AAV7F563_ARIFI</name>
<evidence type="ECO:0000259" key="7">
    <source>
        <dbReference type="Pfam" id="PF03168"/>
    </source>
</evidence>
<evidence type="ECO:0000256" key="6">
    <source>
        <dbReference type="SAM" id="Phobius"/>
    </source>
</evidence>
<dbReference type="GO" id="GO:0005886">
    <property type="term" value="C:plasma membrane"/>
    <property type="evidence" value="ECO:0007669"/>
    <property type="project" value="TreeGrafter"/>
</dbReference>
<evidence type="ECO:0000256" key="1">
    <source>
        <dbReference type="ARBA" id="ARBA00004167"/>
    </source>
</evidence>
<keyword evidence="3 6" id="KW-1133">Transmembrane helix</keyword>
<dbReference type="Pfam" id="PF03168">
    <property type="entry name" value="LEA_2"/>
    <property type="match status" value="1"/>
</dbReference>
<keyword evidence="2 6" id="KW-0812">Transmembrane</keyword>
<dbReference type="SUPFAM" id="SSF117070">
    <property type="entry name" value="LEA14-like"/>
    <property type="match status" value="1"/>
</dbReference>
<comment type="caution">
    <text evidence="8">The sequence shown here is derived from an EMBL/GenBank/DDBJ whole genome shotgun (WGS) entry which is preliminary data.</text>
</comment>
<comment type="subcellular location">
    <subcellularLocation>
        <location evidence="1">Membrane</location>
        <topology evidence="1">Single-pass membrane protein</topology>
    </subcellularLocation>
</comment>
<dbReference type="EMBL" id="JAINDJ010000003">
    <property type="protein sequence ID" value="KAG9454981.1"/>
    <property type="molecule type" value="Genomic_DNA"/>
</dbReference>
<dbReference type="Proteomes" id="UP000825729">
    <property type="component" value="Unassembled WGS sequence"/>
</dbReference>
<evidence type="ECO:0000256" key="3">
    <source>
        <dbReference type="ARBA" id="ARBA00022989"/>
    </source>
</evidence>
<evidence type="ECO:0000256" key="2">
    <source>
        <dbReference type="ARBA" id="ARBA00022692"/>
    </source>
</evidence>
<evidence type="ECO:0000256" key="4">
    <source>
        <dbReference type="ARBA" id="ARBA00023136"/>
    </source>
</evidence>
<keyword evidence="4 6" id="KW-0472">Membrane</keyword>
<feature type="transmembrane region" description="Helical" evidence="6">
    <location>
        <begin position="90"/>
        <end position="113"/>
    </location>
</feature>
<organism evidence="8 9">
    <name type="scientific">Aristolochia fimbriata</name>
    <name type="common">White veined hardy Dutchman's pipe vine</name>
    <dbReference type="NCBI Taxonomy" id="158543"/>
    <lineage>
        <taxon>Eukaryota</taxon>
        <taxon>Viridiplantae</taxon>
        <taxon>Streptophyta</taxon>
        <taxon>Embryophyta</taxon>
        <taxon>Tracheophyta</taxon>
        <taxon>Spermatophyta</taxon>
        <taxon>Magnoliopsida</taxon>
        <taxon>Magnoliidae</taxon>
        <taxon>Piperales</taxon>
        <taxon>Aristolochiaceae</taxon>
        <taxon>Aristolochia</taxon>
    </lineage>
</organism>
<gene>
    <name evidence="8" type="ORF">H6P81_007885</name>
</gene>
<accession>A0AAV7F563</accession>
<reference evidence="8 9" key="1">
    <citation type="submission" date="2021-07" db="EMBL/GenBank/DDBJ databases">
        <title>The Aristolochia fimbriata genome: insights into angiosperm evolution, floral development and chemical biosynthesis.</title>
        <authorList>
            <person name="Jiao Y."/>
        </authorList>
    </citation>
    <scope>NUCLEOTIDE SEQUENCE [LARGE SCALE GENOMIC DNA]</scope>
    <source>
        <strain evidence="8">IBCAS-2021</strain>
        <tissue evidence="8">Leaf</tissue>
    </source>
</reference>
<dbReference type="InterPro" id="IPR044839">
    <property type="entry name" value="NDR1-like"/>
</dbReference>
<dbReference type="GO" id="GO:0098542">
    <property type="term" value="P:defense response to other organism"/>
    <property type="evidence" value="ECO:0007669"/>
    <property type="project" value="InterPro"/>
</dbReference>
<evidence type="ECO:0000313" key="8">
    <source>
        <dbReference type="EMBL" id="KAG9454981.1"/>
    </source>
</evidence>
<evidence type="ECO:0000256" key="5">
    <source>
        <dbReference type="SAM" id="MobiDB-lite"/>
    </source>
</evidence>
<dbReference type="PANTHER" id="PTHR31234">
    <property type="entry name" value="LATE EMBRYOGENESIS ABUNDANT (LEA) HYDROXYPROLINE-RICH GLYCOPROTEIN FAMILY"/>
    <property type="match status" value="1"/>
</dbReference>
<sequence>MEDRVHPRVDSPPVTGNATDDQRPGPPKYAAGGDKPVPSFAPKPQPQPGTYVIQVPKDQIYRVPPPANAHKYRNAARRKNRGCCGCCCCLTYVISVLSVLVVILGIFAAVFYLTVRPKSPKYSVDSISVTGLNLSSSALSLSPEFDVTVRAENPNRGIGIYYGKKSSVAVSHSDIQLCTGTLPSFYQGTKNVTIFTTALKGSAVRLSDTVHDALISQQRKGQIPLKLNLKVPVKLKVWGINSWSVDVKVDCDVTVNKLAKDSRVLSKDCDVDVNPWWW</sequence>
<evidence type="ECO:0000313" key="9">
    <source>
        <dbReference type="Proteomes" id="UP000825729"/>
    </source>
</evidence>
<keyword evidence="9" id="KW-1185">Reference proteome</keyword>
<protein>
    <recommendedName>
        <fullName evidence="7">Late embryogenesis abundant protein LEA-2 subgroup domain-containing protein</fullName>
    </recommendedName>
</protein>
<dbReference type="PANTHER" id="PTHR31234:SF2">
    <property type="entry name" value="OS05G0199100 PROTEIN"/>
    <property type="match status" value="1"/>
</dbReference>
<dbReference type="InterPro" id="IPR004864">
    <property type="entry name" value="LEA_2"/>
</dbReference>